<dbReference type="GO" id="GO:0005886">
    <property type="term" value="C:plasma membrane"/>
    <property type="evidence" value="ECO:0007669"/>
    <property type="project" value="UniProtKB-SubCell"/>
</dbReference>
<sequence>MSVFDITAACFDLLKDSILLFSVAFVITGVTVGLIQTVLSIQDPGLPLVAKLIVLMLLISQQGSGIYERFQSLFFGL</sequence>
<feature type="transmembrane region" description="Helical" evidence="7">
    <location>
        <begin position="18"/>
        <end position="41"/>
    </location>
</feature>
<comment type="subcellular location">
    <subcellularLocation>
        <location evidence="1">Cell membrane</location>
        <topology evidence="1">Multi-pass membrane protein</topology>
    </subcellularLocation>
</comment>
<evidence type="ECO:0000256" key="3">
    <source>
        <dbReference type="ARBA" id="ARBA00022475"/>
    </source>
</evidence>
<organism evidence="8 9">
    <name type="scientific">Vibrio aquaticus</name>
    <dbReference type="NCBI Taxonomy" id="2496559"/>
    <lineage>
        <taxon>Bacteria</taxon>
        <taxon>Pseudomonadati</taxon>
        <taxon>Pseudomonadota</taxon>
        <taxon>Gammaproteobacteria</taxon>
        <taxon>Vibrionales</taxon>
        <taxon>Vibrionaceae</taxon>
        <taxon>Vibrio</taxon>
    </lineage>
</organism>
<accession>A0A432CXJ0</accession>
<keyword evidence="8" id="KW-0966">Cell projection</keyword>
<dbReference type="OrthoDB" id="6455510at2"/>
<dbReference type="GO" id="GO:0009306">
    <property type="term" value="P:protein secretion"/>
    <property type="evidence" value="ECO:0007669"/>
    <property type="project" value="InterPro"/>
</dbReference>
<evidence type="ECO:0000256" key="6">
    <source>
        <dbReference type="ARBA" id="ARBA00023136"/>
    </source>
</evidence>
<proteinExistence type="inferred from homology"/>
<evidence type="ECO:0000313" key="9">
    <source>
        <dbReference type="Proteomes" id="UP000268973"/>
    </source>
</evidence>
<dbReference type="Pfam" id="PF01313">
    <property type="entry name" value="Bac_export_3"/>
    <property type="match status" value="1"/>
</dbReference>
<keyword evidence="8" id="KW-0969">Cilium</keyword>
<keyword evidence="6 7" id="KW-0472">Membrane</keyword>
<evidence type="ECO:0000313" key="8">
    <source>
        <dbReference type="EMBL" id="RTZ16639.1"/>
    </source>
</evidence>
<evidence type="ECO:0000256" key="1">
    <source>
        <dbReference type="ARBA" id="ARBA00004651"/>
    </source>
</evidence>
<evidence type="ECO:0000256" key="7">
    <source>
        <dbReference type="SAM" id="Phobius"/>
    </source>
</evidence>
<keyword evidence="4 7" id="KW-0812">Transmembrane</keyword>
<gene>
    <name evidence="8" type="ORF">EJ063_07540</name>
</gene>
<name>A0A432CXJ0_9VIBR</name>
<comment type="similarity">
    <text evidence="2">Belongs to the FliQ/MopD/SpaQ family.</text>
</comment>
<evidence type="ECO:0000256" key="2">
    <source>
        <dbReference type="ARBA" id="ARBA00006156"/>
    </source>
</evidence>
<keyword evidence="3" id="KW-1003">Cell membrane</keyword>
<dbReference type="Proteomes" id="UP000268973">
    <property type="component" value="Unassembled WGS sequence"/>
</dbReference>
<dbReference type="RefSeq" id="WP_126573564.1">
    <property type="nucleotide sequence ID" value="NZ_RXZH01000002.1"/>
</dbReference>
<keyword evidence="8" id="KW-0282">Flagellum</keyword>
<evidence type="ECO:0000256" key="5">
    <source>
        <dbReference type="ARBA" id="ARBA00022989"/>
    </source>
</evidence>
<protein>
    <submittedName>
        <fullName evidence="8">Flagellar biosynthetic protein FliQ</fullName>
    </submittedName>
</protein>
<keyword evidence="5 7" id="KW-1133">Transmembrane helix</keyword>
<evidence type="ECO:0000256" key="4">
    <source>
        <dbReference type="ARBA" id="ARBA00022692"/>
    </source>
</evidence>
<keyword evidence="9" id="KW-1185">Reference proteome</keyword>
<dbReference type="AlphaFoldDB" id="A0A432CXJ0"/>
<dbReference type="EMBL" id="RXZH01000002">
    <property type="protein sequence ID" value="RTZ16639.1"/>
    <property type="molecule type" value="Genomic_DNA"/>
</dbReference>
<dbReference type="InterPro" id="IPR002191">
    <property type="entry name" value="Bac_export_3"/>
</dbReference>
<reference evidence="8 9" key="1">
    <citation type="submission" date="2018-12" db="EMBL/GenBank/DDBJ databases">
        <title>Vibrio sp. isolated from China Sea.</title>
        <authorList>
            <person name="Li Y."/>
        </authorList>
    </citation>
    <scope>NUCLEOTIDE SEQUENCE [LARGE SCALE GENOMIC DNA]</scope>
    <source>
        <strain evidence="8 9">BEI207</strain>
    </source>
</reference>
<comment type="caution">
    <text evidence="8">The sequence shown here is derived from an EMBL/GenBank/DDBJ whole genome shotgun (WGS) entry which is preliminary data.</text>
</comment>